<dbReference type="CDD" id="cd06558">
    <property type="entry name" value="crotonase-like"/>
    <property type="match status" value="1"/>
</dbReference>
<dbReference type="PANTHER" id="PTHR11941:SF54">
    <property type="entry name" value="ENOYL-COA HYDRATASE, MITOCHONDRIAL"/>
    <property type="match status" value="1"/>
</dbReference>
<dbReference type="PANTHER" id="PTHR11941">
    <property type="entry name" value="ENOYL-COA HYDRATASE-RELATED"/>
    <property type="match status" value="1"/>
</dbReference>
<dbReference type="Gene3D" id="1.10.12.10">
    <property type="entry name" value="Lyase 2-enoyl-coa Hydratase, Chain A, domain 2"/>
    <property type="match status" value="1"/>
</dbReference>
<evidence type="ECO:0000313" key="5">
    <source>
        <dbReference type="Proteomes" id="UP000672657"/>
    </source>
</evidence>
<dbReference type="Proteomes" id="UP000672657">
    <property type="component" value="Unassembled WGS sequence"/>
</dbReference>
<dbReference type="InterPro" id="IPR014748">
    <property type="entry name" value="Enoyl-CoA_hydra_C"/>
</dbReference>
<organism evidence="4 5">
    <name type="scientific">Cupriavidus numazuensis</name>
    <dbReference type="NCBI Taxonomy" id="221992"/>
    <lineage>
        <taxon>Bacteria</taxon>
        <taxon>Pseudomonadati</taxon>
        <taxon>Pseudomonadota</taxon>
        <taxon>Betaproteobacteria</taxon>
        <taxon>Burkholderiales</taxon>
        <taxon>Burkholderiaceae</taxon>
        <taxon>Cupriavidus</taxon>
    </lineage>
</organism>
<dbReference type="InterPro" id="IPR001753">
    <property type="entry name" value="Enoyl-CoA_hydra/iso"/>
</dbReference>
<dbReference type="InterPro" id="IPR029045">
    <property type="entry name" value="ClpP/crotonase-like_dom_sf"/>
</dbReference>
<dbReference type="EMBL" id="CAJPVI010000086">
    <property type="protein sequence ID" value="CAG2160614.1"/>
    <property type="molecule type" value="Genomic_DNA"/>
</dbReference>
<evidence type="ECO:0000256" key="1">
    <source>
        <dbReference type="ARBA" id="ARBA00005254"/>
    </source>
</evidence>
<keyword evidence="2 4" id="KW-0456">Lyase</keyword>
<dbReference type="SUPFAM" id="SSF52096">
    <property type="entry name" value="ClpP/crotonase"/>
    <property type="match status" value="1"/>
</dbReference>
<dbReference type="PROSITE" id="PS00166">
    <property type="entry name" value="ENOYL_COA_HYDRATASE"/>
    <property type="match status" value="1"/>
</dbReference>
<gene>
    <name evidence="4" type="primary">paaF_5</name>
    <name evidence="4" type="ORF">LMG26411_07619</name>
</gene>
<keyword evidence="5" id="KW-1185">Reference proteome</keyword>
<evidence type="ECO:0000313" key="4">
    <source>
        <dbReference type="EMBL" id="CAG2160614.1"/>
    </source>
</evidence>
<name>A0ABN7QAY4_9BURK</name>
<reference evidence="4 5" key="1">
    <citation type="submission" date="2021-03" db="EMBL/GenBank/DDBJ databases">
        <authorList>
            <person name="Peeters C."/>
        </authorList>
    </citation>
    <scope>NUCLEOTIDE SEQUENCE [LARGE SCALE GENOMIC DNA]</scope>
    <source>
        <strain evidence="4 5">LMG 26411</strain>
    </source>
</reference>
<dbReference type="Gene3D" id="3.90.226.10">
    <property type="entry name" value="2-enoyl-CoA Hydratase, Chain A, domain 1"/>
    <property type="match status" value="1"/>
</dbReference>
<dbReference type="RefSeq" id="WP_211958363.1">
    <property type="nucleotide sequence ID" value="NZ_CAJPVI010000086.1"/>
</dbReference>
<dbReference type="InterPro" id="IPR018376">
    <property type="entry name" value="Enoyl-CoA_hyd/isom_CS"/>
</dbReference>
<comment type="caution">
    <text evidence="4">The sequence shown here is derived from an EMBL/GenBank/DDBJ whole genome shotgun (WGS) entry which is preliminary data.</text>
</comment>
<accession>A0ABN7QAY4</accession>
<dbReference type="Pfam" id="PF00378">
    <property type="entry name" value="ECH_1"/>
    <property type="match status" value="1"/>
</dbReference>
<dbReference type="GO" id="GO:0004300">
    <property type="term" value="F:enoyl-CoA hydratase activity"/>
    <property type="evidence" value="ECO:0007669"/>
    <property type="project" value="UniProtKB-EC"/>
</dbReference>
<evidence type="ECO:0000256" key="2">
    <source>
        <dbReference type="ARBA" id="ARBA00023239"/>
    </source>
</evidence>
<protein>
    <submittedName>
        <fullName evidence="4">2,3-dehydroadipyl-CoA hydratase</fullName>
        <ecNumber evidence="4">4.2.1.17</ecNumber>
    </submittedName>
</protein>
<comment type="similarity">
    <text evidence="1 3">Belongs to the enoyl-CoA hydratase/isomerase family.</text>
</comment>
<sequence length="271" mass="29071">MSKSDPVIVERITLGIPGTALGLVTLNRPAQKNPIDWGMIGALQSAMNKFAADDAVRAVAIIGAGDAFSAGGDLKKYIELQRNAQDFRSFLDDLHALFNYIQFDLAKPVMALINGVTAAGGLELALACDVVYAAADARIGDGHLNFGQMGGGGVLTRLPRRVLQNFGREVLFTGAFLPPEPWMHAGLVNRILPDRCGLIAAAVSFAEAVAVKSPLAVANVKKTLNQIREVPFKEAIAHEIEVTHKYCLTSHDAPEGLSAFAEKRRPQFLGR</sequence>
<evidence type="ECO:0000256" key="3">
    <source>
        <dbReference type="RuleBase" id="RU003707"/>
    </source>
</evidence>
<proteinExistence type="inferred from homology"/>
<dbReference type="EC" id="4.2.1.17" evidence="4"/>